<dbReference type="Gene3D" id="1.25.40.20">
    <property type="entry name" value="Ankyrin repeat-containing domain"/>
    <property type="match status" value="1"/>
</dbReference>
<dbReference type="AlphaFoldDB" id="A0A225W851"/>
<feature type="repeat" description="ANK" evidence="3">
    <location>
        <begin position="201"/>
        <end position="230"/>
    </location>
</feature>
<dbReference type="PROSITE" id="PS50297">
    <property type="entry name" value="ANK_REP_REGION"/>
    <property type="match status" value="2"/>
</dbReference>
<evidence type="ECO:0000313" key="5">
    <source>
        <dbReference type="Proteomes" id="UP000198211"/>
    </source>
</evidence>
<dbReference type="InterPro" id="IPR002110">
    <property type="entry name" value="Ankyrin_rpt"/>
</dbReference>
<sequence>MAAKNVSACSFTEGDFVLWSRVDTQLLRNKLMVRWLGLFRVVEALSRSFIVEHLITKARHDVHDKELPLHAVLAGVDDKKRQWVRERGISSEDPSVLMHCLPYLTKYLERKQITGIQLREQDQLKMMWCALDEEAAEEIKVLVEDNVNVCASDEVRYMDCCGGTYGKTALHEAARNGMVDVVSLLLDRGADMNASDNYCWTVLHVAAKSGSVDVVSLLLDRGADMNAVDNVRVDRKM</sequence>
<accession>A0A225W851</accession>
<dbReference type="PANTHER" id="PTHR24171">
    <property type="entry name" value="ANKYRIN REPEAT DOMAIN-CONTAINING PROTEIN 39-RELATED"/>
    <property type="match status" value="1"/>
</dbReference>
<dbReference type="PRINTS" id="PR01415">
    <property type="entry name" value="ANKYRIN"/>
</dbReference>
<dbReference type="OrthoDB" id="46760at2759"/>
<dbReference type="Proteomes" id="UP000198211">
    <property type="component" value="Unassembled WGS sequence"/>
</dbReference>
<keyword evidence="1" id="KW-0677">Repeat</keyword>
<dbReference type="SMART" id="SM00248">
    <property type="entry name" value="ANK"/>
    <property type="match status" value="2"/>
</dbReference>
<dbReference type="PROSITE" id="PS50088">
    <property type="entry name" value="ANK_REPEAT"/>
    <property type="match status" value="2"/>
</dbReference>
<evidence type="ECO:0000256" key="3">
    <source>
        <dbReference type="PROSITE-ProRule" id="PRU00023"/>
    </source>
</evidence>
<dbReference type="Pfam" id="PF12796">
    <property type="entry name" value="Ank_2"/>
    <property type="match status" value="1"/>
</dbReference>
<proteinExistence type="predicted"/>
<keyword evidence="2 3" id="KW-0040">ANK repeat</keyword>
<dbReference type="EMBL" id="NBNE01001545">
    <property type="protein sequence ID" value="OWZ13574.1"/>
    <property type="molecule type" value="Genomic_DNA"/>
</dbReference>
<evidence type="ECO:0000313" key="4">
    <source>
        <dbReference type="EMBL" id="OWZ13574.1"/>
    </source>
</evidence>
<name>A0A225W851_9STRA</name>
<keyword evidence="5" id="KW-1185">Reference proteome</keyword>
<dbReference type="PANTHER" id="PTHR24171:SF9">
    <property type="entry name" value="ANKYRIN REPEAT DOMAIN-CONTAINING PROTEIN 39"/>
    <property type="match status" value="1"/>
</dbReference>
<reference evidence="5" key="1">
    <citation type="submission" date="2017-03" db="EMBL/GenBank/DDBJ databases">
        <title>Phytopthora megakarya and P. palmivora, two closely related causual agents of cacao black pod achieved similar genome size and gene model numbers by different mechanisms.</title>
        <authorList>
            <person name="Ali S."/>
            <person name="Shao J."/>
            <person name="Larry D.J."/>
            <person name="Kronmiller B."/>
            <person name="Shen D."/>
            <person name="Strem M.D."/>
            <person name="Melnick R.L."/>
            <person name="Guiltinan M.J."/>
            <person name="Tyler B.M."/>
            <person name="Meinhardt L.W."/>
            <person name="Bailey B.A."/>
        </authorList>
    </citation>
    <scope>NUCLEOTIDE SEQUENCE [LARGE SCALE GENOMIC DNA]</scope>
    <source>
        <strain evidence="5">zdho120</strain>
    </source>
</reference>
<organism evidence="4 5">
    <name type="scientific">Phytophthora megakarya</name>
    <dbReference type="NCBI Taxonomy" id="4795"/>
    <lineage>
        <taxon>Eukaryota</taxon>
        <taxon>Sar</taxon>
        <taxon>Stramenopiles</taxon>
        <taxon>Oomycota</taxon>
        <taxon>Peronosporomycetes</taxon>
        <taxon>Peronosporales</taxon>
        <taxon>Peronosporaceae</taxon>
        <taxon>Phytophthora</taxon>
    </lineage>
</organism>
<dbReference type="InterPro" id="IPR036770">
    <property type="entry name" value="Ankyrin_rpt-contain_sf"/>
</dbReference>
<evidence type="ECO:0000256" key="2">
    <source>
        <dbReference type="ARBA" id="ARBA00023043"/>
    </source>
</evidence>
<comment type="caution">
    <text evidence="4">The sequence shown here is derived from an EMBL/GenBank/DDBJ whole genome shotgun (WGS) entry which is preliminary data.</text>
</comment>
<evidence type="ECO:0000256" key="1">
    <source>
        <dbReference type="ARBA" id="ARBA00022737"/>
    </source>
</evidence>
<feature type="repeat" description="ANK" evidence="3">
    <location>
        <begin position="165"/>
        <end position="197"/>
    </location>
</feature>
<gene>
    <name evidence="4" type="ORF">PHMEG_00013080</name>
</gene>
<dbReference type="STRING" id="4795.A0A225W851"/>
<dbReference type="SUPFAM" id="SSF48403">
    <property type="entry name" value="Ankyrin repeat"/>
    <property type="match status" value="1"/>
</dbReference>
<protein>
    <submittedName>
        <fullName evidence="4">Uncharacterized protein</fullName>
    </submittedName>
</protein>